<dbReference type="OrthoDB" id="72878at2759"/>
<evidence type="ECO:0000313" key="3">
    <source>
        <dbReference type="Proteomes" id="UP000243579"/>
    </source>
</evidence>
<sequence>MGLQKNFAGLKAVFRRSSNQSPPRLSEAEYERLRMELEDILALYEPSQIGTAADLLKHYEGLEAELVDCYRQYYFKESSAHPNQPTSVHPARPASADNNNETYRQNERGTTFRKRLSLPTPTLSAFLPEKLRYKSTKKCGGVKMEGICGPEPLTYRSPRSKTAAPGHRFRLPKKSSISDVLQKVTLRDSTNQRYERKPVKSRNKPRNSDRDDEAPLQSGNTMSFPAKCLDTGEDWFMDEVNQEVLDQQKEYGCRRRPTFREKVIVFLQRHDMAAIDSVDTLLSYGGKTNDEIWNDLQIKYKVNQRSRLLQLFQKYDPDKAPHVDSYLIEYADDVEDMIAYYKNKYARQQAKEAKRADPCTWSPGEPNSYQLLPGGQ</sequence>
<feature type="region of interest" description="Disordered" evidence="1">
    <location>
        <begin position="150"/>
        <end position="223"/>
    </location>
</feature>
<name>A0A1V9YLI5_ACHHY</name>
<dbReference type="Proteomes" id="UP000243579">
    <property type="component" value="Unassembled WGS sequence"/>
</dbReference>
<proteinExistence type="predicted"/>
<feature type="region of interest" description="Disordered" evidence="1">
    <location>
        <begin position="352"/>
        <end position="376"/>
    </location>
</feature>
<feature type="region of interest" description="Disordered" evidence="1">
    <location>
        <begin position="79"/>
        <end position="114"/>
    </location>
</feature>
<keyword evidence="3" id="KW-1185">Reference proteome</keyword>
<dbReference type="EMBL" id="JNBR01001496">
    <property type="protein sequence ID" value="OQR86570.1"/>
    <property type="molecule type" value="Genomic_DNA"/>
</dbReference>
<reference evidence="2 3" key="1">
    <citation type="journal article" date="2014" name="Genome Biol. Evol.">
        <title>The secreted proteins of Achlya hypogyna and Thraustotheca clavata identify the ancestral oomycete secretome and reveal gene acquisitions by horizontal gene transfer.</title>
        <authorList>
            <person name="Misner I."/>
            <person name="Blouin N."/>
            <person name="Leonard G."/>
            <person name="Richards T.A."/>
            <person name="Lane C.E."/>
        </authorList>
    </citation>
    <scope>NUCLEOTIDE SEQUENCE [LARGE SCALE GENOMIC DNA]</scope>
    <source>
        <strain evidence="2 3">ATCC 48635</strain>
    </source>
</reference>
<gene>
    <name evidence="2" type="ORF">ACHHYP_10382</name>
</gene>
<evidence type="ECO:0000313" key="2">
    <source>
        <dbReference type="EMBL" id="OQR86570.1"/>
    </source>
</evidence>
<organism evidence="2 3">
    <name type="scientific">Achlya hypogyna</name>
    <name type="common">Oomycete</name>
    <name type="synonym">Protoachlya hypogyna</name>
    <dbReference type="NCBI Taxonomy" id="1202772"/>
    <lineage>
        <taxon>Eukaryota</taxon>
        <taxon>Sar</taxon>
        <taxon>Stramenopiles</taxon>
        <taxon>Oomycota</taxon>
        <taxon>Saprolegniomycetes</taxon>
        <taxon>Saprolegniales</taxon>
        <taxon>Achlyaceae</taxon>
        <taxon>Achlya</taxon>
    </lineage>
</organism>
<accession>A0A1V9YLI5</accession>
<comment type="caution">
    <text evidence="2">The sequence shown here is derived from an EMBL/GenBank/DDBJ whole genome shotgun (WGS) entry which is preliminary data.</text>
</comment>
<evidence type="ECO:0000256" key="1">
    <source>
        <dbReference type="SAM" id="MobiDB-lite"/>
    </source>
</evidence>
<dbReference type="AlphaFoldDB" id="A0A1V9YLI5"/>
<protein>
    <submittedName>
        <fullName evidence="2">Uncharacterized protein</fullName>
    </submittedName>
</protein>